<dbReference type="InterPro" id="IPR023415">
    <property type="entry name" value="LDLR_class-A_CS"/>
</dbReference>
<dbReference type="FunFam" id="4.10.400.10:FF:000115">
    <property type="entry name" value="integral membrane protein DGCR2/IDD isoform X1"/>
    <property type="match status" value="1"/>
</dbReference>
<dbReference type="EMBL" id="SWJQ01000882">
    <property type="protein sequence ID" value="TRZ10335.1"/>
    <property type="molecule type" value="Genomic_DNA"/>
</dbReference>
<reference evidence="4" key="1">
    <citation type="submission" date="2019-04" db="EMBL/GenBank/DDBJ databases">
        <title>Genome assembly of Zosterops borbonicus 15179.</title>
        <authorList>
            <person name="Leroy T."/>
            <person name="Anselmetti Y."/>
            <person name="Tilak M.-K."/>
            <person name="Nabholz B."/>
        </authorList>
    </citation>
    <scope>NUCLEOTIDE SEQUENCE</scope>
    <source>
        <strain evidence="4">HGM_15179</strain>
        <tissue evidence="4">Muscle</tissue>
    </source>
</reference>
<comment type="caution">
    <text evidence="4">The sequence shown here is derived from an EMBL/GenBank/DDBJ whole genome shotgun (WGS) entry which is preliminary data.</text>
</comment>
<feature type="chain" id="PRO_5035462962" evidence="3">
    <location>
        <begin position="27"/>
        <end position="69"/>
    </location>
</feature>
<feature type="disulfide bond" evidence="2">
    <location>
        <begin position="51"/>
        <end position="66"/>
    </location>
</feature>
<keyword evidence="5" id="KW-1185">Reference proteome</keyword>
<dbReference type="InterPro" id="IPR002172">
    <property type="entry name" value="LDrepeatLR_classA_rpt"/>
</dbReference>
<dbReference type="SUPFAM" id="SSF57424">
    <property type="entry name" value="LDL receptor-like module"/>
    <property type="match status" value="1"/>
</dbReference>
<dbReference type="SMART" id="SM00192">
    <property type="entry name" value="LDLa"/>
    <property type="match status" value="1"/>
</dbReference>
<evidence type="ECO:0000313" key="5">
    <source>
        <dbReference type="Proteomes" id="UP000796761"/>
    </source>
</evidence>
<gene>
    <name evidence="4" type="ORF">HGM15179_016780</name>
</gene>
<evidence type="ECO:0000256" key="3">
    <source>
        <dbReference type="SAM" id="SignalP"/>
    </source>
</evidence>
<dbReference type="Proteomes" id="UP000796761">
    <property type="component" value="Unassembled WGS sequence"/>
</dbReference>
<dbReference type="AlphaFoldDB" id="A0A8K1G207"/>
<protein>
    <submittedName>
        <fullName evidence="4">Uncharacterized protein</fullName>
    </submittedName>
</protein>
<dbReference type="InterPro" id="IPR036055">
    <property type="entry name" value="LDL_receptor-like_sf"/>
</dbReference>
<evidence type="ECO:0000313" key="4">
    <source>
        <dbReference type="EMBL" id="TRZ10335.1"/>
    </source>
</evidence>
<dbReference type="Pfam" id="PF00057">
    <property type="entry name" value="Ldl_recept_a"/>
    <property type="match status" value="1"/>
</dbReference>
<comment type="caution">
    <text evidence="2">Lacks conserved residue(s) required for the propagation of feature annotation.</text>
</comment>
<dbReference type="PROSITE" id="PS01209">
    <property type="entry name" value="LDLRA_1"/>
    <property type="match status" value="1"/>
</dbReference>
<keyword evidence="3" id="KW-0732">Signal</keyword>
<evidence type="ECO:0000256" key="1">
    <source>
        <dbReference type="ARBA" id="ARBA00023157"/>
    </source>
</evidence>
<dbReference type="Gene3D" id="4.10.400.10">
    <property type="entry name" value="Low-density Lipoprotein Receptor"/>
    <property type="match status" value="1"/>
</dbReference>
<evidence type="ECO:0000256" key="2">
    <source>
        <dbReference type="PROSITE-ProRule" id="PRU00124"/>
    </source>
</evidence>
<name>A0A8K1G207_9PASS</name>
<proteinExistence type="predicted"/>
<feature type="signal peptide" evidence="3">
    <location>
        <begin position="1"/>
        <end position="26"/>
    </location>
</feature>
<dbReference type="OrthoDB" id="9988974at2759"/>
<accession>A0A8K1G207</accession>
<keyword evidence="1 2" id="KW-1015">Disulfide bond</keyword>
<sequence length="69" mass="7602">MVPKADSGTFLLLFLLVLSITEPLRSELRCPPGQFACQSGIIQCIPSDWQCDGWPTCEDESDEIDCPGK</sequence>
<dbReference type="CDD" id="cd00112">
    <property type="entry name" value="LDLa"/>
    <property type="match status" value="1"/>
</dbReference>
<organism evidence="4 5">
    <name type="scientific">Zosterops borbonicus</name>
    <dbReference type="NCBI Taxonomy" id="364589"/>
    <lineage>
        <taxon>Eukaryota</taxon>
        <taxon>Metazoa</taxon>
        <taxon>Chordata</taxon>
        <taxon>Craniata</taxon>
        <taxon>Vertebrata</taxon>
        <taxon>Euteleostomi</taxon>
        <taxon>Archelosauria</taxon>
        <taxon>Archosauria</taxon>
        <taxon>Dinosauria</taxon>
        <taxon>Saurischia</taxon>
        <taxon>Theropoda</taxon>
        <taxon>Coelurosauria</taxon>
        <taxon>Aves</taxon>
        <taxon>Neognathae</taxon>
        <taxon>Neoaves</taxon>
        <taxon>Telluraves</taxon>
        <taxon>Australaves</taxon>
        <taxon>Passeriformes</taxon>
        <taxon>Sylvioidea</taxon>
        <taxon>Zosteropidae</taxon>
        <taxon>Zosterops</taxon>
    </lineage>
</organism>
<dbReference type="PROSITE" id="PS50068">
    <property type="entry name" value="LDLRA_2"/>
    <property type="match status" value="1"/>
</dbReference>